<reference evidence="1" key="1">
    <citation type="journal article" date="2014" name="Int. J. Syst. Evol. Microbiol.">
        <title>Complete genome sequence of Corynebacterium casei LMG S-19264T (=DSM 44701T), isolated from a smear-ripened cheese.</title>
        <authorList>
            <consortium name="US DOE Joint Genome Institute (JGI-PGF)"/>
            <person name="Walter F."/>
            <person name="Albersmeier A."/>
            <person name="Kalinowski J."/>
            <person name="Ruckert C."/>
        </authorList>
    </citation>
    <scope>NUCLEOTIDE SEQUENCE</scope>
    <source>
        <strain evidence="1">JCM 4335</strain>
    </source>
</reference>
<dbReference type="RefSeq" id="WP_229840214.1">
    <property type="nucleotide sequence ID" value="NZ_BMSV01000003.1"/>
</dbReference>
<accession>A0A918EK20</accession>
<protein>
    <submittedName>
        <fullName evidence="1">Uncharacterized protein</fullName>
    </submittedName>
</protein>
<comment type="caution">
    <text evidence="1">The sequence shown here is derived from an EMBL/GenBank/DDBJ whole genome shotgun (WGS) entry which is preliminary data.</text>
</comment>
<evidence type="ECO:0000313" key="2">
    <source>
        <dbReference type="Proteomes" id="UP000654123"/>
    </source>
</evidence>
<dbReference type="EMBL" id="BMSV01000003">
    <property type="protein sequence ID" value="GGQ01691.1"/>
    <property type="molecule type" value="Genomic_DNA"/>
</dbReference>
<dbReference type="Proteomes" id="UP000654123">
    <property type="component" value="Unassembled WGS sequence"/>
</dbReference>
<proteinExistence type="predicted"/>
<gene>
    <name evidence="1" type="ORF">GCM10010249_20200</name>
</gene>
<evidence type="ECO:0000313" key="1">
    <source>
        <dbReference type="EMBL" id="GGQ01691.1"/>
    </source>
</evidence>
<keyword evidence="2" id="KW-1185">Reference proteome</keyword>
<sequence length="88" mass="10165">MTIKVATGTLVVYTDVACAWSTVGLTRLYAARERAQDRLRVDHRLFLPEDVDRFPVPKHYLDAEIPVVGHLVPELEFKPWQQDHRPGR</sequence>
<name>A0A918EK20_9ACTN</name>
<dbReference type="AlphaFoldDB" id="A0A918EK20"/>
<organism evidence="1 2">
    <name type="scientific">Streptomyces roseolilacinus</name>
    <dbReference type="NCBI Taxonomy" id="66904"/>
    <lineage>
        <taxon>Bacteria</taxon>
        <taxon>Bacillati</taxon>
        <taxon>Actinomycetota</taxon>
        <taxon>Actinomycetes</taxon>
        <taxon>Kitasatosporales</taxon>
        <taxon>Streptomycetaceae</taxon>
        <taxon>Streptomyces</taxon>
    </lineage>
</organism>
<reference evidence="1" key="2">
    <citation type="submission" date="2020-09" db="EMBL/GenBank/DDBJ databases">
        <authorList>
            <person name="Sun Q."/>
            <person name="Ohkuma M."/>
        </authorList>
    </citation>
    <scope>NUCLEOTIDE SEQUENCE</scope>
    <source>
        <strain evidence="1">JCM 4335</strain>
    </source>
</reference>